<proteinExistence type="predicted"/>
<organism evidence="2 3">
    <name type="scientific">Jeotgalibacillus malaysiensis</name>
    <dbReference type="NCBI Taxonomy" id="1508404"/>
    <lineage>
        <taxon>Bacteria</taxon>
        <taxon>Bacillati</taxon>
        <taxon>Bacillota</taxon>
        <taxon>Bacilli</taxon>
        <taxon>Bacillales</taxon>
        <taxon>Caryophanaceae</taxon>
        <taxon>Jeotgalibacillus</taxon>
    </lineage>
</organism>
<reference evidence="2 3" key="1">
    <citation type="submission" date="2014-08" db="EMBL/GenBank/DDBJ databases">
        <title>Complete genome of a marine bacteria Jeotgalibacillus malaysiensis.</title>
        <authorList>
            <person name="Yaakop A.S."/>
            <person name="Chan K.-G."/>
            <person name="Goh K.M."/>
        </authorList>
    </citation>
    <scope>NUCLEOTIDE SEQUENCE [LARGE SCALE GENOMIC DNA]</scope>
    <source>
        <strain evidence="2 3">D5</strain>
    </source>
</reference>
<accession>A0A0B5AS22</accession>
<sequence length="249" mass="28344">MIKRLLQVKVSLTGENSSLVISRLQKDRVTLKNVSGREKITFMIRYADLFALRKAVRRTGSKVSLSSEETIHRVYRFTKLNIPSLAALLLAVIIFLQAFQYIWSVDITGVTPELREEAEELLIEKGIKPGVRYIAFTLDQQSASINNQIRQTSEHPISLFGFTLPFMLVEHKYKEVSQSDVNFSKEQSVTLPKEIAVQDVLSFTDGGGQVHKEKILHEDIENGKVKLTIFYEVLENIAATKPFTEETRE</sequence>
<protein>
    <recommendedName>
        <fullName evidence="4">Stage IV sporulation protein</fullName>
    </recommendedName>
</protein>
<evidence type="ECO:0000313" key="2">
    <source>
        <dbReference type="EMBL" id="AJD91502.1"/>
    </source>
</evidence>
<dbReference type="AlphaFoldDB" id="A0A0B5AS22"/>
<dbReference type="Proteomes" id="UP000031449">
    <property type="component" value="Chromosome"/>
</dbReference>
<keyword evidence="3" id="KW-1185">Reference proteome</keyword>
<name>A0A0B5AS22_9BACL</name>
<dbReference type="STRING" id="1508404.JMA_21850"/>
<dbReference type="KEGG" id="jeo:JMA_21850"/>
<evidence type="ECO:0000313" key="3">
    <source>
        <dbReference type="Proteomes" id="UP000031449"/>
    </source>
</evidence>
<dbReference type="EMBL" id="CP009416">
    <property type="protein sequence ID" value="AJD91502.1"/>
    <property type="molecule type" value="Genomic_DNA"/>
</dbReference>
<evidence type="ECO:0008006" key="4">
    <source>
        <dbReference type="Google" id="ProtNLM"/>
    </source>
</evidence>
<dbReference type="InterPro" id="IPR010690">
    <property type="entry name" value="YqfD"/>
</dbReference>
<gene>
    <name evidence="2" type="ORF">JMA_21850</name>
</gene>
<feature type="transmembrane region" description="Helical" evidence="1">
    <location>
        <begin position="82"/>
        <end position="103"/>
    </location>
</feature>
<keyword evidence="1" id="KW-0812">Transmembrane</keyword>
<keyword evidence="1" id="KW-0472">Membrane</keyword>
<evidence type="ECO:0000256" key="1">
    <source>
        <dbReference type="SAM" id="Phobius"/>
    </source>
</evidence>
<keyword evidence="1" id="KW-1133">Transmembrane helix</keyword>
<dbReference type="BioCyc" id="JESP1508404:G14D9-11440-MONOMER"/>
<dbReference type="Pfam" id="PF06898">
    <property type="entry name" value="YqfD"/>
    <property type="match status" value="1"/>
</dbReference>
<dbReference type="HOGENOM" id="CLU_1114650_0_0_9"/>